<organism evidence="1 2">
    <name type="scientific">Spiromyces aspiralis</name>
    <dbReference type="NCBI Taxonomy" id="68401"/>
    <lineage>
        <taxon>Eukaryota</taxon>
        <taxon>Fungi</taxon>
        <taxon>Fungi incertae sedis</taxon>
        <taxon>Zoopagomycota</taxon>
        <taxon>Kickxellomycotina</taxon>
        <taxon>Kickxellomycetes</taxon>
        <taxon>Kickxellales</taxon>
        <taxon>Kickxellaceae</taxon>
        <taxon>Spiromyces</taxon>
    </lineage>
</organism>
<protein>
    <submittedName>
        <fullName evidence="1">Uncharacterized protein</fullName>
    </submittedName>
</protein>
<reference evidence="1" key="1">
    <citation type="submission" date="2022-06" db="EMBL/GenBank/DDBJ databases">
        <title>Phylogenomic reconstructions and comparative analyses of Kickxellomycotina fungi.</title>
        <authorList>
            <person name="Reynolds N.K."/>
            <person name="Stajich J.E."/>
            <person name="Barry K."/>
            <person name="Grigoriev I.V."/>
            <person name="Crous P."/>
            <person name="Smith M.E."/>
        </authorList>
    </citation>
    <scope>NUCLEOTIDE SEQUENCE</scope>
    <source>
        <strain evidence="1">RSA 2271</strain>
    </source>
</reference>
<dbReference type="Proteomes" id="UP001145114">
    <property type="component" value="Unassembled WGS sequence"/>
</dbReference>
<evidence type="ECO:0000313" key="2">
    <source>
        <dbReference type="Proteomes" id="UP001145114"/>
    </source>
</evidence>
<gene>
    <name evidence="1" type="ORF">EV182_007536</name>
</gene>
<dbReference type="EMBL" id="JAMZIH010008667">
    <property type="protein sequence ID" value="KAJ1671609.1"/>
    <property type="molecule type" value="Genomic_DNA"/>
</dbReference>
<comment type="caution">
    <text evidence="1">The sequence shown here is derived from an EMBL/GenBank/DDBJ whole genome shotgun (WGS) entry which is preliminary data.</text>
</comment>
<keyword evidence="2" id="KW-1185">Reference proteome</keyword>
<accession>A0ACC1HAI7</accession>
<name>A0ACC1HAI7_9FUNG</name>
<sequence length="88" mass="10541">TDWVEYQAKDGRKYYHNKKTNATTWEKPDELKTPEEAHCTIQFLICGFTFLRGQRATNWKEYVAKGGRKYWYNAVTKVTTWDMPEELK</sequence>
<feature type="non-terminal residue" evidence="1">
    <location>
        <position position="88"/>
    </location>
</feature>
<evidence type="ECO:0000313" key="1">
    <source>
        <dbReference type="EMBL" id="KAJ1671609.1"/>
    </source>
</evidence>
<proteinExistence type="predicted"/>
<feature type="non-terminal residue" evidence="1">
    <location>
        <position position="1"/>
    </location>
</feature>